<dbReference type="PANTHER" id="PTHR36440">
    <property type="entry name" value="PUTATIVE (AFU_ORTHOLOGUE AFUA_8G07350)-RELATED"/>
    <property type="match status" value="1"/>
</dbReference>
<comment type="caution">
    <text evidence="3">The sequence shown here is derived from an EMBL/GenBank/DDBJ whole genome shotgun (WGS) entry which is preliminary data.</text>
</comment>
<feature type="compositionally biased region" description="Low complexity" evidence="1">
    <location>
        <begin position="27"/>
        <end position="53"/>
    </location>
</feature>
<evidence type="ECO:0000256" key="1">
    <source>
        <dbReference type="SAM" id="MobiDB-lite"/>
    </source>
</evidence>
<dbReference type="Proteomes" id="UP000664521">
    <property type="component" value="Unassembled WGS sequence"/>
</dbReference>
<name>A0A8H3IYI1_9LECA</name>
<dbReference type="SUPFAM" id="SSF51182">
    <property type="entry name" value="RmlC-like cupins"/>
    <property type="match status" value="1"/>
</dbReference>
<reference evidence="3" key="1">
    <citation type="submission" date="2021-03" db="EMBL/GenBank/DDBJ databases">
        <authorList>
            <person name="Tagirdzhanova G."/>
        </authorList>
    </citation>
    <scope>NUCLEOTIDE SEQUENCE</scope>
</reference>
<dbReference type="Pfam" id="PF07883">
    <property type="entry name" value="Cupin_2"/>
    <property type="match status" value="1"/>
</dbReference>
<gene>
    <name evidence="3" type="ORF">HETSPECPRED_009106</name>
</gene>
<dbReference type="Gene3D" id="2.60.120.10">
    <property type="entry name" value="Jelly Rolls"/>
    <property type="match status" value="1"/>
</dbReference>
<dbReference type="InterPro" id="IPR011051">
    <property type="entry name" value="RmlC_Cupin_sf"/>
</dbReference>
<dbReference type="OrthoDB" id="9976870at2759"/>
<feature type="domain" description="Cupin type-2" evidence="2">
    <location>
        <begin position="63"/>
        <end position="115"/>
    </location>
</feature>
<feature type="region of interest" description="Disordered" evidence="1">
    <location>
        <begin position="1"/>
        <end position="65"/>
    </location>
</feature>
<dbReference type="InterPro" id="IPR014710">
    <property type="entry name" value="RmlC-like_jellyroll"/>
</dbReference>
<sequence length="226" mass="25503">MLSFLTHPPPRTPRAHLHTYSTEDSTSHTTFLPSSSSSSSATSPSSKSLLRSTQRPGPSIHDPPYHWHKHQTEHFTIESGTFLAVLDGHEHTFHPGQVCTIPPGRYHTYRNGSPDKELTFRIDFDPQEKGRDEAFFRNVYAYVEDCRRAGVRPSIFQLCLWLYVFDCYLALPGPGGLARGVSEWLVWVLGVVVGKRLLGMRESYPEYYAGDINRVLGGRDAGKKEL</sequence>
<proteinExistence type="predicted"/>
<dbReference type="PANTHER" id="PTHR36440:SF1">
    <property type="entry name" value="PUTATIVE (AFU_ORTHOLOGUE AFUA_8G07350)-RELATED"/>
    <property type="match status" value="1"/>
</dbReference>
<evidence type="ECO:0000313" key="4">
    <source>
        <dbReference type="Proteomes" id="UP000664521"/>
    </source>
</evidence>
<protein>
    <recommendedName>
        <fullName evidence="2">Cupin type-2 domain-containing protein</fullName>
    </recommendedName>
</protein>
<dbReference type="InterPro" id="IPR013096">
    <property type="entry name" value="Cupin_2"/>
</dbReference>
<organism evidence="3 4">
    <name type="scientific">Heterodermia speciosa</name>
    <dbReference type="NCBI Taxonomy" id="116794"/>
    <lineage>
        <taxon>Eukaryota</taxon>
        <taxon>Fungi</taxon>
        <taxon>Dikarya</taxon>
        <taxon>Ascomycota</taxon>
        <taxon>Pezizomycotina</taxon>
        <taxon>Lecanoromycetes</taxon>
        <taxon>OSLEUM clade</taxon>
        <taxon>Lecanoromycetidae</taxon>
        <taxon>Caliciales</taxon>
        <taxon>Physciaceae</taxon>
        <taxon>Heterodermia</taxon>
    </lineage>
</organism>
<dbReference type="AlphaFoldDB" id="A0A8H3IYI1"/>
<accession>A0A8H3IYI1</accession>
<dbReference type="EMBL" id="CAJPDS010000072">
    <property type="protein sequence ID" value="CAF9934100.1"/>
    <property type="molecule type" value="Genomic_DNA"/>
</dbReference>
<dbReference type="CDD" id="cd02208">
    <property type="entry name" value="cupin_RmlC-like"/>
    <property type="match status" value="1"/>
</dbReference>
<evidence type="ECO:0000259" key="2">
    <source>
        <dbReference type="Pfam" id="PF07883"/>
    </source>
</evidence>
<evidence type="ECO:0000313" key="3">
    <source>
        <dbReference type="EMBL" id="CAF9934100.1"/>
    </source>
</evidence>
<dbReference type="InterPro" id="IPR053146">
    <property type="entry name" value="QDO-like"/>
</dbReference>
<keyword evidence="4" id="KW-1185">Reference proteome</keyword>